<dbReference type="Pfam" id="PF02457">
    <property type="entry name" value="DAC"/>
    <property type="match status" value="1"/>
</dbReference>
<evidence type="ECO:0000256" key="4">
    <source>
        <dbReference type="ARBA" id="ARBA00022741"/>
    </source>
</evidence>
<evidence type="ECO:0000256" key="1">
    <source>
        <dbReference type="ARBA" id="ARBA00000877"/>
    </source>
</evidence>
<dbReference type="PANTHER" id="PTHR34185">
    <property type="entry name" value="DIADENYLATE CYCLASE"/>
    <property type="match status" value="1"/>
</dbReference>
<name>A0A2M8Q7J1_9CHLR</name>
<dbReference type="GO" id="GO:0005524">
    <property type="term" value="F:ATP binding"/>
    <property type="evidence" value="ECO:0007669"/>
    <property type="project" value="UniProtKB-KW"/>
</dbReference>
<keyword evidence="4" id="KW-0547">Nucleotide-binding</keyword>
<dbReference type="GO" id="GO:0004016">
    <property type="term" value="F:adenylate cyclase activity"/>
    <property type="evidence" value="ECO:0007669"/>
    <property type="project" value="TreeGrafter"/>
</dbReference>
<dbReference type="PROSITE" id="PS51794">
    <property type="entry name" value="DAC"/>
    <property type="match status" value="1"/>
</dbReference>
<dbReference type="InterPro" id="IPR036888">
    <property type="entry name" value="DNA_integrity_DisA_N_sf"/>
</dbReference>
<evidence type="ECO:0000313" key="7">
    <source>
        <dbReference type="EMBL" id="PJF45778.1"/>
    </source>
</evidence>
<evidence type="ECO:0000256" key="5">
    <source>
        <dbReference type="ARBA" id="ARBA00022840"/>
    </source>
</evidence>
<reference evidence="7 8" key="1">
    <citation type="submission" date="2017-11" db="EMBL/GenBank/DDBJ databases">
        <title>Evolution of Phototrophy in the Chloroflexi Phylum Driven by Horizontal Gene Transfer.</title>
        <authorList>
            <person name="Ward L.M."/>
            <person name="Hemp J."/>
            <person name="Shih P.M."/>
            <person name="Mcglynn S.E."/>
            <person name="Fischer W."/>
        </authorList>
    </citation>
    <scope>NUCLEOTIDE SEQUENCE [LARGE SCALE GENOMIC DNA]</scope>
    <source>
        <strain evidence="7">JP3_7</strain>
    </source>
</reference>
<keyword evidence="2" id="KW-0808">Transferase</keyword>
<keyword evidence="5" id="KW-0067">ATP-binding</keyword>
<evidence type="ECO:0000256" key="3">
    <source>
        <dbReference type="ARBA" id="ARBA00022695"/>
    </source>
</evidence>
<feature type="domain" description="DAC" evidence="6">
    <location>
        <begin position="5"/>
        <end position="157"/>
    </location>
</feature>
<gene>
    <name evidence="7" type="ORF">CUN48_17160</name>
</gene>
<comment type="caution">
    <text evidence="7">The sequence shown here is derived from an EMBL/GenBank/DDBJ whole genome shotgun (WGS) entry which is preliminary data.</text>
</comment>
<accession>A0A2M8Q7J1</accession>
<keyword evidence="3" id="KW-0548">Nucleotidyltransferase</keyword>
<dbReference type="Gene3D" id="3.40.1700.10">
    <property type="entry name" value="DNA integrity scanning protein, DisA, N-terminal domain"/>
    <property type="match status" value="1"/>
</dbReference>
<dbReference type="Proteomes" id="UP000230790">
    <property type="component" value="Unassembled WGS sequence"/>
</dbReference>
<dbReference type="PANTHER" id="PTHR34185:SF1">
    <property type="entry name" value="DIADENYLATE CYCLASE"/>
    <property type="match status" value="1"/>
</dbReference>
<feature type="non-terminal residue" evidence="7">
    <location>
        <position position="157"/>
    </location>
</feature>
<evidence type="ECO:0000313" key="8">
    <source>
        <dbReference type="Proteomes" id="UP000230790"/>
    </source>
</evidence>
<feature type="non-terminal residue" evidence="7">
    <location>
        <position position="1"/>
    </location>
</feature>
<dbReference type="AlphaFoldDB" id="A0A2M8Q7J1"/>
<dbReference type="EMBL" id="PGTN01000763">
    <property type="protein sequence ID" value="PJF45778.1"/>
    <property type="molecule type" value="Genomic_DNA"/>
</dbReference>
<dbReference type="GO" id="GO:0106408">
    <property type="term" value="F:diadenylate cyclase activity"/>
    <property type="evidence" value="ECO:0007669"/>
    <property type="project" value="UniProtKB-EC"/>
</dbReference>
<dbReference type="InterPro" id="IPR003390">
    <property type="entry name" value="DNA_integrity_scan_DisA_N"/>
</dbReference>
<dbReference type="InterPro" id="IPR050338">
    <property type="entry name" value="DisA"/>
</dbReference>
<comment type="catalytic activity">
    <reaction evidence="1">
        <text>2 ATP = 3',3'-c-di-AMP + 2 diphosphate</text>
        <dbReference type="Rhea" id="RHEA:35655"/>
        <dbReference type="ChEBI" id="CHEBI:30616"/>
        <dbReference type="ChEBI" id="CHEBI:33019"/>
        <dbReference type="ChEBI" id="CHEBI:71500"/>
        <dbReference type="EC" id="2.7.7.85"/>
    </reaction>
</comment>
<sequence length="157" mass="16800">IVMFQNEIRRLFTRIGERKWAGFGGRVESREVADEIVLAVSHLASHKIGALIVIEGEVGLRTFIESGVPIDARVTRDLLLAIFQPGGPLHDGAAIVQGGRLAAASCFLPLTMNPELSRVLGTRHRAAIGISEDADCLVIVVSEERGAISVAHGGELE</sequence>
<dbReference type="SUPFAM" id="SSF143597">
    <property type="entry name" value="YojJ-like"/>
    <property type="match status" value="1"/>
</dbReference>
<protein>
    <submittedName>
        <fullName evidence="7">TIGR00159 family protein</fullName>
    </submittedName>
</protein>
<organism evidence="7 8">
    <name type="scientific">Candidatus Thermofonsia Clade 3 bacterium</name>
    <dbReference type="NCBI Taxonomy" id="2364212"/>
    <lineage>
        <taxon>Bacteria</taxon>
        <taxon>Bacillati</taxon>
        <taxon>Chloroflexota</taxon>
        <taxon>Candidatus Thermofontia</taxon>
        <taxon>Candidatus Thermofonsia Clade 3</taxon>
    </lineage>
</organism>
<evidence type="ECO:0000259" key="6">
    <source>
        <dbReference type="PROSITE" id="PS51794"/>
    </source>
</evidence>
<evidence type="ECO:0000256" key="2">
    <source>
        <dbReference type="ARBA" id="ARBA00022679"/>
    </source>
</evidence>
<proteinExistence type="predicted"/>